<dbReference type="Pfam" id="PF01637">
    <property type="entry name" value="ATPase_2"/>
    <property type="match status" value="1"/>
</dbReference>
<dbReference type="PANTHER" id="PTHR34301">
    <property type="entry name" value="DNA-BINDING PROTEIN-RELATED"/>
    <property type="match status" value="1"/>
</dbReference>
<feature type="domain" description="ATPase" evidence="1">
    <location>
        <begin position="15"/>
        <end position="240"/>
    </location>
</feature>
<comment type="caution">
    <text evidence="2">The sequence shown here is derived from an EMBL/GenBank/DDBJ whole genome shotgun (WGS) entry which is preliminary data.</text>
</comment>
<keyword evidence="2" id="KW-0547">Nucleotide-binding</keyword>
<dbReference type="SUPFAM" id="SSF46785">
    <property type="entry name" value="Winged helix' DNA-binding domain"/>
    <property type="match status" value="1"/>
</dbReference>
<sequence>MGLFDLQPKCRREDLFDRERELSELHRAVERGYPLVALLGVRRIGKTSILKTFLNEVCGIYVDMRGVIRRADLELKVADALSSSLDRVRRLLEGVRGIEIAGFSIEIRWRGRDSISLAGLLSEVNKKSERFVLALDEVQVVKPPLSAELRNLLAYAYDNLENITFIVAGSEIGMLREFLGYEKPSSPLYGRYIYEIPVERFSRDEARVFLEKGFREEGVEPPTDAIDSAVEFFDGIVGWLVFFGRRYIDGYRDLETLKGMAVELAQEELSKLSSREKMVLKAVALGCNSWSKVRTYIAERYGITMPKATLTRILAKLEKMSIVKNYEFQDPTYREASKRLTL</sequence>
<dbReference type="AlphaFoldDB" id="A0A7J3Z686"/>
<dbReference type="Gene3D" id="3.40.50.300">
    <property type="entry name" value="P-loop containing nucleotide triphosphate hydrolases"/>
    <property type="match status" value="1"/>
</dbReference>
<keyword evidence="2" id="KW-0067">ATP-binding</keyword>
<dbReference type="GO" id="GO:0005524">
    <property type="term" value="F:ATP binding"/>
    <property type="evidence" value="ECO:0007669"/>
    <property type="project" value="UniProtKB-KW"/>
</dbReference>
<reference evidence="2" key="1">
    <citation type="journal article" date="2020" name="mSystems">
        <title>Genome- and Community-Level Interaction Insights into Carbon Utilization and Element Cycling Functions of Hydrothermarchaeota in Hydrothermal Sediment.</title>
        <authorList>
            <person name="Zhou Z."/>
            <person name="Liu Y."/>
            <person name="Xu W."/>
            <person name="Pan J."/>
            <person name="Luo Z.H."/>
            <person name="Li M."/>
        </authorList>
    </citation>
    <scope>NUCLEOTIDE SEQUENCE [LARGE SCALE GENOMIC DNA]</scope>
    <source>
        <strain evidence="2">SpSt-1105</strain>
    </source>
</reference>
<dbReference type="Gene3D" id="1.10.10.10">
    <property type="entry name" value="Winged helix-like DNA-binding domain superfamily/Winged helix DNA-binding domain"/>
    <property type="match status" value="1"/>
</dbReference>
<dbReference type="SUPFAM" id="SSF52540">
    <property type="entry name" value="P-loop containing nucleoside triphosphate hydrolases"/>
    <property type="match status" value="1"/>
</dbReference>
<proteinExistence type="predicted"/>
<protein>
    <submittedName>
        <fullName evidence="2">ATP-binding protein</fullName>
    </submittedName>
</protein>
<dbReference type="InterPro" id="IPR036388">
    <property type="entry name" value="WH-like_DNA-bd_sf"/>
</dbReference>
<evidence type="ECO:0000313" key="2">
    <source>
        <dbReference type="EMBL" id="HHQ50260.1"/>
    </source>
</evidence>
<dbReference type="InterPro" id="IPR036390">
    <property type="entry name" value="WH_DNA-bd_sf"/>
</dbReference>
<gene>
    <name evidence="2" type="ORF">ENM66_02790</name>
</gene>
<dbReference type="Gene3D" id="1.10.8.60">
    <property type="match status" value="1"/>
</dbReference>
<organism evidence="2">
    <name type="scientific">Ignisphaera aggregans</name>
    <dbReference type="NCBI Taxonomy" id="334771"/>
    <lineage>
        <taxon>Archaea</taxon>
        <taxon>Thermoproteota</taxon>
        <taxon>Thermoprotei</taxon>
        <taxon>Desulfurococcales</taxon>
        <taxon>Desulfurococcaceae</taxon>
        <taxon>Ignisphaera</taxon>
    </lineage>
</organism>
<dbReference type="PANTHER" id="PTHR34301:SF8">
    <property type="entry name" value="ATPASE DOMAIN-CONTAINING PROTEIN"/>
    <property type="match status" value="1"/>
</dbReference>
<dbReference type="InterPro" id="IPR027417">
    <property type="entry name" value="P-loop_NTPase"/>
</dbReference>
<name>A0A7J3Z686_9CREN</name>
<accession>A0A7J3Z686</accession>
<evidence type="ECO:0000259" key="1">
    <source>
        <dbReference type="Pfam" id="PF01637"/>
    </source>
</evidence>
<dbReference type="InterPro" id="IPR011579">
    <property type="entry name" value="ATPase_dom"/>
</dbReference>
<dbReference type="EMBL" id="DRYQ01000035">
    <property type="protein sequence ID" value="HHQ50260.1"/>
    <property type="molecule type" value="Genomic_DNA"/>
</dbReference>